<dbReference type="InterPro" id="IPR029032">
    <property type="entry name" value="AhpD-like"/>
</dbReference>
<dbReference type="Gene3D" id="1.20.1290.10">
    <property type="entry name" value="AhpD-like"/>
    <property type="match status" value="1"/>
</dbReference>
<evidence type="ECO:0000313" key="3">
    <source>
        <dbReference type="Proteomes" id="UP000583556"/>
    </source>
</evidence>
<evidence type="ECO:0000259" key="1">
    <source>
        <dbReference type="Pfam" id="PF02627"/>
    </source>
</evidence>
<gene>
    <name evidence="2" type="ORF">HHL27_11565</name>
</gene>
<accession>A0A7Y0BPP4</accession>
<dbReference type="PANTHER" id="PTHR34846:SF10">
    <property type="entry name" value="CYTOPLASMIC PROTEIN"/>
    <property type="match status" value="1"/>
</dbReference>
<dbReference type="PANTHER" id="PTHR34846">
    <property type="entry name" value="4-CARBOXYMUCONOLACTONE DECARBOXYLASE FAMILY PROTEIN (AFU_ORTHOLOGUE AFUA_6G11590)"/>
    <property type="match status" value="1"/>
</dbReference>
<protein>
    <submittedName>
        <fullName evidence="2">Carboxymuconolactone decarboxylase family protein</fullName>
    </submittedName>
</protein>
<dbReference type="GO" id="GO:0051920">
    <property type="term" value="F:peroxiredoxin activity"/>
    <property type="evidence" value="ECO:0007669"/>
    <property type="project" value="InterPro"/>
</dbReference>
<comment type="caution">
    <text evidence="2">The sequence shown here is derived from an EMBL/GenBank/DDBJ whole genome shotgun (WGS) entry which is preliminary data.</text>
</comment>
<dbReference type="EMBL" id="JABBGM010000004">
    <property type="protein sequence ID" value="NML94302.1"/>
    <property type="molecule type" value="Genomic_DNA"/>
</dbReference>
<dbReference type="InterPro" id="IPR003779">
    <property type="entry name" value="CMD-like"/>
</dbReference>
<dbReference type="SUPFAM" id="SSF69118">
    <property type="entry name" value="AhpD-like"/>
    <property type="match status" value="1"/>
</dbReference>
<dbReference type="Proteomes" id="UP000583556">
    <property type="component" value="Unassembled WGS sequence"/>
</dbReference>
<feature type="domain" description="Carboxymuconolactone decarboxylase-like" evidence="1">
    <location>
        <begin position="40"/>
        <end position="118"/>
    </location>
</feature>
<keyword evidence="3" id="KW-1185">Reference proteome</keyword>
<dbReference type="RefSeq" id="WP_169493549.1">
    <property type="nucleotide sequence ID" value="NZ_JABBGM010000004.1"/>
</dbReference>
<organism evidence="2 3">
    <name type="scientific">Novosphingobium olei</name>
    <dbReference type="NCBI Taxonomy" id="2728851"/>
    <lineage>
        <taxon>Bacteria</taxon>
        <taxon>Pseudomonadati</taxon>
        <taxon>Pseudomonadota</taxon>
        <taxon>Alphaproteobacteria</taxon>
        <taxon>Sphingomonadales</taxon>
        <taxon>Sphingomonadaceae</taxon>
        <taxon>Novosphingobium</taxon>
    </lineage>
</organism>
<dbReference type="AlphaFoldDB" id="A0A7Y0BPP4"/>
<reference evidence="2 3" key="1">
    <citation type="submission" date="2020-04" db="EMBL/GenBank/DDBJ databases">
        <title>Novosphingobium sp. TW-4 isolated from soil.</title>
        <authorList>
            <person name="Dahal R.H."/>
            <person name="Chaudhary D.K."/>
        </authorList>
    </citation>
    <scope>NUCLEOTIDE SEQUENCE [LARGE SCALE GENOMIC DNA]</scope>
    <source>
        <strain evidence="2 3">TW-4</strain>
    </source>
</reference>
<name>A0A7Y0BPP4_9SPHN</name>
<sequence>MTRISMIEHDGWSKALRDATNPDAMTSLERGTLRIMAHKPETALGFVGFFGALRGERTLPERLTELMRLRIAFHNQCRSCMAVRYSDAAADGVDEALVCSLERPAEAENLTEREKLAIDYGERLATNHLSLDDEYHARLKKHFTEAEIVELGIFAALCVGFGRLGASWDMVEELPEAFRAREGGPIAPWGQREVVGVR</sequence>
<proteinExistence type="predicted"/>
<dbReference type="Pfam" id="PF02627">
    <property type="entry name" value="CMD"/>
    <property type="match status" value="1"/>
</dbReference>
<evidence type="ECO:0000313" key="2">
    <source>
        <dbReference type="EMBL" id="NML94302.1"/>
    </source>
</evidence>